<keyword evidence="7" id="KW-1185">Reference proteome</keyword>
<organism evidence="6 7">
    <name type="scientific">Leifsonia tongyongensis</name>
    <dbReference type="NCBI Taxonomy" id="1268043"/>
    <lineage>
        <taxon>Bacteria</taxon>
        <taxon>Bacillati</taxon>
        <taxon>Actinomycetota</taxon>
        <taxon>Actinomycetes</taxon>
        <taxon>Micrococcales</taxon>
        <taxon>Microbacteriaceae</taxon>
        <taxon>Leifsonia</taxon>
    </lineage>
</organism>
<proteinExistence type="predicted"/>
<protein>
    <submittedName>
        <fullName evidence="6">UbiA family prenyltransferase</fullName>
    </submittedName>
</protein>
<feature type="transmembrane region" description="Helical" evidence="5">
    <location>
        <begin position="225"/>
        <end position="245"/>
    </location>
</feature>
<dbReference type="GO" id="GO:0016765">
    <property type="term" value="F:transferase activity, transferring alkyl or aryl (other than methyl) groups"/>
    <property type="evidence" value="ECO:0007669"/>
    <property type="project" value="InterPro"/>
</dbReference>
<dbReference type="Pfam" id="PF01040">
    <property type="entry name" value="UbiA"/>
    <property type="match status" value="1"/>
</dbReference>
<feature type="transmembrane region" description="Helical" evidence="5">
    <location>
        <begin position="77"/>
        <end position="101"/>
    </location>
</feature>
<name>A0A6L9XZ02_9MICO</name>
<dbReference type="CDD" id="cd13956">
    <property type="entry name" value="PT_UbiA"/>
    <property type="match status" value="1"/>
</dbReference>
<comment type="subcellular location">
    <subcellularLocation>
        <location evidence="1">Membrane</location>
        <topology evidence="1">Multi-pass membrane protein</topology>
    </subcellularLocation>
</comment>
<dbReference type="Proteomes" id="UP000474967">
    <property type="component" value="Unassembled WGS sequence"/>
</dbReference>
<feature type="transmembrane region" description="Helical" evidence="5">
    <location>
        <begin position="198"/>
        <end position="219"/>
    </location>
</feature>
<dbReference type="Gene3D" id="1.10.357.140">
    <property type="entry name" value="UbiA prenyltransferase"/>
    <property type="match status" value="1"/>
</dbReference>
<gene>
    <name evidence="6" type="primary">ubiA</name>
    <name evidence="6" type="ORF">G3T36_11665</name>
</gene>
<keyword evidence="6" id="KW-0808">Transferase</keyword>
<evidence type="ECO:0000313" key="7">
    <source>
        <dbReference type="Proteomes" id="UP000474967"/>
    </source>
</evidence>
<evidence type="ECO:0000256" key="3">
    <source>
        <dbReference type="ARBA" id="ARBA00022989"/>
    </source>
</evidence>
<sequence length="277" mass="28176">MPKTVRALLLASHPGPTVVVTIVAGVLGLGLSYDPARLILLMAAILAGQLSIGWSNDWIDAGRDAAVHRADKPAARGAVAVGVVRTAAFIAAGVMIVLSLLLGPLAAIVHIVAVASGWAYNLGLKNTPVSVVPYAVSFGLLPAVATLGQVVPQVPAPWVVVVGALLGIAAHFTNVLPDLAYDRDTGVRGLPHRLGARASGYIAFACVALATIILTFGPGSEPGPVLIAGLVIGLVITAIGVVLVARTNTTRLLMQLIMACALIDVVMLALAGQSIAL</sequence>
<keyword evidence="2 5" id="KW-0812">Transmembrane</keyword>
<dbReference type="InterPro" id="IPR000537">
    <property type="entry name" value="UbiA_prenyltransferase"/>
</dbReference>
<evidence type="ECO:0000256" key="2">
    <source>
        <dbReference type="ARBA" id="ARBA00022692"/>
    </source>
</evidence>
<feature type="transmembrane region" description="Helical" evidence="5">
    <location>
        <begin position="252"/>
        <end position="276"/>
    </location>
</feature>
<evidence type="ECO:0000313" key="6">
    <source>
        <dbReference type="EMBL" id="NEN06526.1"/>
    </source>
</evidence>
<keyword evidence="3 5" id="KW-1133">Transmembrane helix</keyword>
<feature type="transmembrane region" description="Helical" evidence="5">
    <location>
        <begin position="7"/>
        <end position="32"/>
    </location>
</feature>
<evidence type="ECO:0000256" key="5">
    <source>
        <dbReference type="SAM" id="Phobius"/>
    </source>
</evidence>
<dbReference type="RefSeq" id="WP_163289934.1">
    <property type="nucleotide sequence ID" value="NZ_JAAGWY010000002.1"/>
</dbReference>
<comment type="caution">
    <text evidence="6">The sequence shown here is derived from an EMBL/GenBank/DDBJ whole genome shotgun (WGS) entry which is preliminary data.</text>
</comment>
<reference evidence="6 7" key="1">
    <citation type="journal article" date="2014" name="J. Microbiol.">
        <title>Diaminobutyricibacter tongyongensis gen. nov., sp. nov. and Homoserinibacter gongjuensis gen. nov., sp. nov. belong to the family Microbacteriaceae.</title>
        <authorList>
            <person name="Kim S.J."/>
            <person name="Ahn J.H."/>
            <person name="Weon H.Y."/>
            <person name="Hamada M."/>
            <person name="Suzuki K."/>
            <person name="Kwon S.W."/>
        </authorList>
    </citation>
    <scope>NUCLEOTIDE SEQUENCE [LARGE SCALE GENOMIC DNA]</scope>
    <source>
        <strain evidence="6 7">NBRC 108724</strain>
    </source>
</reference>
<accession>A0A6L9XZ02</accession>
<evidence type="ECO:0000256" key="4">
    <source>
        <dbReference type="ARBA" id="ARBA00023136"/>
    </source>
</evidence>
<feature type="transmembrane region" description="Helical" evidence="5">
    <location>
        <begin position="107"/>
        <end position="124"/>
    </location>
</feature>
<dbReference type="EMBL" id="JAAGWY010000002">
    <property type="protein sequence ID" value="NEN06526.1"/>
    <property type="molecule type" value="Genomic_DNA"/>
</dbReference>
<evidence type="ECO:0000256" key="1">
    <source>
        <dbReference type="ARBA" id="ARBA00004141"/>
    </source>
</evidence>
<dbReference type="AlphaFoldDB" id="A0A6L9XZ02"/>
<feature type="transmembrane region" description="Helical" evidence="5">
    <location>
        <begin position="131"/>
        <end position="151"/>
    </location>
</feature>
<dbReference type="GO" id="GO:0016020">
    <property type="term" value="C:membrane"/>
    <property type="evidence" value="ECO:0007669"/>
    <property type="project" value="UniProtKB-SubCell"/>
</dbReference>
<keyword evidence="4 5" id="KW-0472">Membrane</keyword>
<feature type="transmembrane region" description="Helical" evidence="5">
    <location>
        <begin position="157"/>
        <end position="177"/>
    </location>
</feature>
<dbReference type="InterPro" id="IPR044878">
    <property type="entry name" value="UbiA_sf"/>
</dbReference>
<feature type="transmembrane region" description="Helical" evidence="5">
    <location>
        <begin position="38"/>
        <end position="56"/>
    </location>
</feature>